<dbReference type="EMBL" id="JANPWB010000012">
    <property type="protein sequence ID" value="KAJ1119397.1"/>
    <property type="molecule type" value="Genomic_DNA"/>
</dbReference>
<gene>
    <name evidence="2" type="ORF">NDU88_007583</name>
</gene>
<evidence type="ECO:0000313" key="2">
    <source>
        <dbReference type="EMBL" id="KAJ1119397.1"/>
    </source>
</evidence>
<name>A0AAV7NTQ0_PLEWA</name>
<accession>A0AAV7NTQ0</accession>
<evidence type="ECO:0000313" key="3">
    <source>
        <dbReference type="Proteomes" id="UP001066276"/>
    </source>
</evidence>
<feature type="region of interest" description="Disordered" evidence="1">
    <location>
        <begin position="1"/>
        <end position="69"/>
    </location>
</feature>
<organism evidence="2 3">
    <name type="scientific">Pleurodeles waltl</name>
    <name type="common">Iberian ribbed newt</name>
    <dbReference type="NCBI Taxonomy" id="8319"/>
    <lineage>
        <taxon>Eukaryota</taxon>
        <taxon>Metazoa</taxon>
        <taxon>Chordata</taxon>
        <taxon>Craniata</taxon>
        <taxon>Vertebrata</taxon>
        <taxon>Euteleostomi</taxon>
        <taxon>Amphibia</taxon>
        <taxon>Batrachia</taxon>
        <taxon>Caudata</taxon>
        <taxon>Salamandroidea</taxon>
        <taxon>Salamandridae</taxon>
        <taxon>Pleurodelinae</taxon>
        <taxon>Pleurodeles</taxon>
    </lineage>
</organism>
<proteinExistence type="predicted"/>
<comment type="caution">
    <text evidence="2">The sequence shown here is derived from an EMBL/GenBank/DDBJ whole genome shotgun (WGS) entry which is preliminary data.</text>
</comment>
<reference evidence="2" key="1">
    <citation type="journal article" date="2022" name="bioRxiv">
        <title>Sequencing and chromosome-scale assembly of the giantPleurodeles waltlgenome.</title>
        <authorList>
            <person name="Brown T."/>
            <person name="Elewa A."/>
            <person name="Iarovenko S."/>
            <person name="Subramanian E."/>
            <person name="Araus A.J."/>
            <person name="Petzold A."/>
            <person name="Susuki M."/>
            <person name="Suzuki K.-i.T."/>
            <person name="Hayashi T."/>
            <person name="Toyoda A."/>
            <person name="Oliveira C."/>
            <person name="Osipova E."/>
            <person name="Leigh N.D."/>
            <person name="Simon A."/>
            <person name="Yun M.H."/>
        </authorList>
    </citation>
    <scope>NUCLEOTIDE SEQUENCE</scope>
    <source>
        <strain evidence="2">20211129_DDA</strain>
        <tissue evidence="2">Liver</tissue>
    </source>
</reference>
<feature type="compositionally biased region" description="Basic and acidic residues" evidence="1">
    <location>
        <begin position="14"/>
        <end position="24"/>
    </location>
</feature>
<dbReference type="AlphaFoldDB" id="A0AAV7NTQ0"/>
<evidence type="ECO:0000256" key="1">
    <source>
        <dbReference type="SAM" id="MobiDB-lite"/>
    </source>
</evidence>
<dbReference type="Proteomes" id="UP001066276">
    <property type="component" value="Chromosome 8"/>
</dbReference>
<protein>
    <submittedName>
        <fullName evidence="2">Uncharacterized protein</fullName>
    </submittedName>
</protein>
<feature type="compositionally biased region" description="Polar residues" evidence="1">
    <location>
        <begin position="47"/>
        <end position="56"/>
    </location>
</feature>
<keyword evidence="3" id="KW-1185">Reference proteome</keyword>
<sequence length="69" mass="7903">MPARHKQQRPSGDNNRRKKEEQWVRPRAGTQAVEARKSRKRKPAFRSSGNRPSGDTQPHPWMTVSEGPA</sequence>